<evidence type="ECO:0000259" key="6">
    <source>
        <dbReference type="PROSITE" id="PS50076"/>
    </source>
</evidence>
<feature type="domain" description="J" evidence="6">
    <location>
        <begin position="23"/>
        <end position="87"/>
    </location>
</feature>
<organism evidence="7 8">
    <name type="scientific">Scheffersomyces stipitis (strain ATCC 58785 / CBS 6054 / NBRC 10063 / NRRL Y-11545)</name>
    <name type="common">Yeast</name>
    <name type="synonym">Pichia stipitis</name>
    <dbReference type="NCBI Taxonomy" id="322104"/>
    <lineage>
        <taxon>Eukaryota</taxon>
        <taxon>Fungi</taxon>
        <taxon>Dikarya</taxon>
        <taxon>Ascomycota</taxon>
        <taxon>Saccharomycotina</taxon>
        <taxon>Pichiomycetes</taxon>
        <taxon>Debaryomycetaceae</taxon>
        <taxon>Scheffersomyces</taxon>
    </lineage>
</organism>
<evidence type="ECO:0000313" key="8">
    <source>
        <dbReference type="Proteomes" id="UP000002258"/>
    </source>
</evidence>
<dbReference type="PANTHER" id="PTHR43908">
    <property type="entry name" value="AT29763P-RELATED"/>
    <property type="match status" value="1"/>
</dbReference>
<dbReference type="HOGENOM" id="CLU_043579_1_0_1"/>
<reference evidence="7 8" key="1">
    <citation type="journal article" date="2007" name="Nat. Biotechnol.">
        <title>Genome sequence of the lignocellulose-bioconverting and xylose-fermenting yeast Pichia stipitis.</title>
        <authorList>
            <person name="Jeffries T.W."/>
            <person name="Grigoriev I.V."/>
            <person name="Grimwood J."/>
            <person name="Laplaza J.M."/>
            <person name="Aerts A."/>
            <person name="Salamov A."/>
            <person name="Schmutz J."/>
            <person name="Lindquist E."/>
            <person name="Dehal P."/>
            <person name="Shapiro H."/>
            <person name="Jin Y.S."/>
            <person name="Passoth V."/>
            <person name="Richardson P.M."/>
        </authorList>
    </citation>
    <scope>NUCLEOTIDE SEQUENCE [LARGE SCALE GENOMIC DNA]</scope>
    <source>
        <strain evidence="8">ATCC 58785 / CBS 6054 / NBRC 10063 / NRRL Y-11545</strain>
    </source>
</reference>
<dbReference type="PRINTS" id="PR00625">
    <property type="entry name" value="JDOMAIN"/>
</dbReference>
<feature type="region of interest" description="Disordered" evidence="5">
    <location>
        <begin position="165"/>
        <end position="188"/>
    </location>
</feature>
<dbReference type="OrthoDB" id="1507364at2759"/>
<keyword evidence="8" id="KW-1185">Reference proteome</keyword>
<dbReference type="EMBL" id="CP000501">
    <property type="protein sequence ID" value="ABN68033.2"/>
    <property type="molecule type" value="Genomic_DNA"/>
</dbReference>
<evidence type="ECO:0000256" key="2">
    <source>
        <dbReference type="ARBA" id="ARBA00022692"/>
    </source>
</evidence>
<dbReference type="InParanoid" id="A3LYT8"/>
<dbReference type="Pfam" id="PF00226">
    <property type="entry name" value="DnaJ"/>
    <property type="match status" value="1"/>
</dbReference>
<dbReference type="InterPro" id="IPR001623">
    <property type="entry name" value="DnaJ_domain"/>
</dbReference>
<dbReference type="STRING" id="322104.A3LYT8"/>
<dbReference type="FunCoup" id="A3LYT8">
    <property type="interactions" value="185"/>
</dbReference>
<dbReference type="eggNOG" id="KOG0714">
    <property type="taxonomic scope" value="Eukaryota"/>
</dbReference>
<dbReference type="PROSITE" id="PS50076">
    <property type="entry name" value="DNAJ_2"/>
    <property type="match status" value="1"/>
</dbReference>
<dbReference type="GeneID" id="4840463"/>
<dbReference type="InterPro" id="IPR051100">
    <property type="entry name" value="DnaJ_subfamily_B/C"/>
</dbReference>
<dbReference type="Pfam" id="PF09320">
    <property type="entry name" value="DUF1977"/>
    <property type="match status" value="1"/>
</dbReference>
<comment type="subcellular location">
    <subcellularLocation>
        <location evidence="1">Membrane</location>
        <topology evidence="1">Single-pass membrane protein</topology>
    </subcellularLocation>
</comment>
<accession>A3LYT8</accession>
<proteinExistence type="predicted"/>
<dbReference type="SMART" id="SM00271">
    <property type="entry name" value="DnaJ"/>
    <property type="match status" value="1"/>
</dbReference>
<dbReference type="Gene3D" id="1.10.287.110">
    <property type="entry name" value="DnaJ domain"/>
    <property type="match status" value="1"/>
</dbReference>
<evidence type="ECO:0000256" key="5">
    <source>
        <dbReference type="SAM" id="MobiDB-lite"/>
    </source>
</evidence>
<evidence type="ECO:0000256" key="1">
    <source>
        <dbReference type="ARBA" id="ARBA00004167"/>
    </source>
</evidence>
<sequence>MSSSYTKEQETIVLKTLSYKPHQFYQILAVEKTATDGEIKKSYRKLAIKLHPDKNPHPRADEAFKFVNKAWGVLSDPSKKRIFDQTGSDPDSRFSGHSSEGSSTGASPFARGSPFGFQNAGAAPFDDDIFNLFFGGGRGGPTFTFGGDGFTFQTFGGGEHPFMRHRQAQTRQRTRSQQQASGEVPAQPPLRETLSQLLPVLLILIVPILSALFSDSSSAPEYSFHKSKSFSVERKTPKFSIPFYVSDSFIEKKKLSGKQLKNFDSKVENLYIQDRRSKCAREQHIKNEMIDDAQGWFYTDQMKLAEAESLPMPNCQALRNLNLI</sequence>
<feature type="region of interest" description="Disordered" evidence="5">
    <location>
        <begin position="81"/>
        <end position="111"/>
    </location>
</feature>
<dbReference type="KEGG" id="pic:PICST_62909"/>
<dbReference type="InterPro" id="IPR036869">
    <property type="entry name" value="J_dom_sf"/>
</dbReference>
<dbReference type="OMA" id="ARSREHN"/>
<dbReference type="PANTHER" id="PTHR43908:SF3">
    <property type="entry name" value="AT29763P-RELATED"/>
    <property type="match status" value="1"/>
</dbReference>
<dbReference type="CDD" id="cd06257">
    <property type="entry name" value="DnaJ"/>
    <property type="match status" value="1"/>
</dbReference>
<evidence type="ECO:0000313" key="7">
    <source>
        <dbReference type="EMBL" id="ABN68033.2"/>
    </source>
</evidence>
<keyword evidence="2" id="KW-0812">Transmembrane</keyword>
<dbReference type="RefSeq" id="XP_001386062.2">
    <property type="nucleotide sequence ID" value="XM_001386025.1"/>
</dbReference>
<dbReference type="AlphaFoldDB" id="A3LYT8"/>
<protein>
    <recommendedName>
        <fullName evidence="6">J domain-containing protein</fullName>
    </recommendedName>
</protein>
<dbReference type="GO" id="GO:0030544">
    <property type="term" value="F:Hsp70 protein binding"/>
    <property type="evidence" value="ECO:0007669"/>
    <property type="project" value="TreeGrafter"/>
</dbReference>
<keyword evidence="4" id="KW-0472">Membrane</keyword>
<dbReference type="Proteomes" id="UP000002258">
    <property type="component" value="Chromosome 7"/>
</dbReference>
<dbReference type="SUPFAM" id="SSF46565">
    <property type="entry name" value="Chaperone J-domain"/>
    <property type="match status" value="1"/>
</dbReference>
<gene>
    <name evidence="7" type="ORF">PICST_62909</name>
</gene>
<evidence type="ECO:0000256" key="4">
    <source>
        <dbReference type="ARBA" id="ARBA00023136"/>
    </source>
</evidence>
<evidence type="ECO:0000256" key="3">
    <source>
        <dbReference type="ARBA" id="ARBA00022989"/>
    </source>
</evidence>
<dbReference type="InterPro" id="IPR015399">
    <property type="entry name" value="DUF1977_DnaJ-like"/>
</dbReference>
<name>A3LYT8_PICST</name>
<feature type="compositionally biased region" description="Basic residues" evidence="5">
    <location>
        <begin position="165"/>
        <end position="174"/>
    </location>
</feature>
<feature type="compositionally biased region" description="Low complexity" evidence="5">
    <location>
        <begin position="93"/>
        <end position="107"/>
    </location>
</feature>
<dbReference type="GO" id="GO:0071218">
    <property type="term" value="P:cellular response to misfolded protein"/>
    <property type="evidence" value="ECO:0007669"/>
    <property type="project" value="TreeGrafter"/>
</dbReference>
<keyword evidence="3" id="KW-1133">Transmembrane helix</keyword>
<dbReference type="GO" id="GO:0005789">
    <property type="term" value="C:endoplasmic reticulum membrane"/>
    <property type="evidence" value="ECO:0007669"/>
    <property type="project" value="TreeGrafter"/>
</dbReference>